<dbReference type="AlphaFoldDB" id="A0A4Q7LYW1"/>
<organism evidence="2 3">
    <name type="scientific">Microcella putealis</name>
    <dbReference type="NCBI Taxonomy" id="337005"/>
    <lineage>
        <taxon>Bacteria</taxon>
        <taxon>Bacillati</taxon>
        <taxon>Actinomycetota</taxon>
        <taxon>Actinomycetes</taxon>
        <taxon>Micrococcales</taxon>
        <taxon>Microbacteriaceae</taxon>
        <taxon>Microcella</taxon>
    </lineage>
</organism>
<proteinExistence type="predicted"/>
<dbReference type="RefSeq" id="WP_130484270.1">
    <property type="nucleotide sequence ID" value="NZ_SGWW01000001.1"/>
</dbReference>
<feature type="coiled-coil region" evidence="1">
    <location>
        <begin position="211"/>
        <end position="238"/>
    </location>
</feature>
<dbReference type="OrthoDB" id="9787474at2"/>
<name>A0A4Q7LYW1_9MICO</name>
<evidence type="ECO:0000256" key="1">
    <source>
        <dbReference type="SAM" id="Coils"/>
    </source>
</evidence>
<gene>
    <name evidence="2" type="ORF">EV141_0376</name>
</gene>
<comment type="caution">
    <text evidence="2">The sequence shown here is derived from an EMBL/GenBank/DDBJ whole genome shotgun (WGS) entry which is preliminary data.</text>
</comment>
<sequence length="331" mass="35591">MGCAAVAIAAQLVVLGAVGWATANPRAVIDHWTVARFTPSGEVQSLADRAGMSEQGRFVFYASRPAVLSDRDFADSCTNDEPGIGVLGCFTRPEGRIYLFPIASPELEGLQAVVAAHEMLHAVWDRMADDERAALAEPLEEAFAALGPDHELVERIALYEESDPQSRIPELYAILGSEVPTLPAVLEAHYAGWFSERDAVTTLYASSTSVFRELDARLASLQEEIATLGARIEAERTTFAATSEQLAADIDDFNTRADTPGAFDTVDAFDAERAEILARQAALEEARTALNAAIDDYNALLVELEDLNGEAAALNRAINVVPEPLPTEDAG</sequence>
<evidence type="ECO:0000313" key="3">
    <source>
        <dbReference type="Proteomes" id="UP000293519"/>
    </source>
</evidence>
<accession>A0A4Q7LYW1</accession>
<dbReference type="EMBL" id="SGWW01000001">
    <property type="protein sequence ID" value="RZS59159.1"/>
    <property type="molecule type" value="Genomic_DNA"/>
</dbReference>
<keyword evidence="1" id="KW-0175">Coiled coil</keyword>
<reference evidence="2 3" key="1">
    <citation type="journal article" date="2015" name="Stand. Genomic Sci.">
        <title>Genomic Encyclopedia of Bacterial and Archaeal Type Strains, Phase III: the genomes of soil and plant-associated and newly described type strains.</title>
        <authorList>
            <person name="Whitman W.B."/>
            <person name="Woyke T."/>
            <person name="Klenk H.P."/>
            <person name="Zhou Y."/>
            <person name="Lilburn T.G."/>
            <person name="Beck B.J."/>
            <person name="De Vos P."/>
            <person name="Vandamme P."/>
            <person name="Eisen J.A."/>
            <person name="Garrity G."/>
            <person name="Hugenholtz P."/>
            <person name="Kyrpides N.C."/>
        </authorList>
    </citation>
    <scope>NUCLEOTIDE SEQUENCE [LARGE SCALE GENOMIC DNA]</scope>
    <source>
        <strain evidence="2 3">CV2</strain>
    </source>
</reference>
<dbReference type="Proteomes" id="UP000293519">
    <property type="component" value="Unassembled WGS sequence"/>
</dbReference>
<feature type="coiled-coil region" evidence="1">
    <location>
        <begin position="283"/>
        <end position="317"/>
    </location>
</feature>
<evidence type="ECO:0000313" key="2">
    <source>
        <dbReference type="EMBL" id="RZS59159.1"/>
    </source>
</evidence>
<protein>
    <submittedName>
        <fullName evidence="2">Uncharacterized protein</fullName>
    </submittedName>
</protein>
<keyword evidence="3" id="KW-1185">Reference proteome</keyword>